<accession>A0AA37HLZ2</accession>
<reference evidence="1" key="2">
    <citation type="submission" date="2021-08" db="EMBL/GenBank/DDBJ databases">
        <authorList>
            <person name="Tani A."/>
            <person name="Ola A."/>
            <person name="Ogura Y."/>
            <person name="Katsura K."/>
            <person name="Hayashi T."/>
        </authorList>
    </citation>
    <scope>NUCLEOTIDE SEQUENCE</scope>
    <source>
        <strain evidence="1">NBRC 103626</strain>
    </source>
</reference>
<dbReference type="Proteomes" id="UP001055108">
    <property type="component" value="Unassembled WGS sequence"/>
</dbReference>
<comment type="caution">
    <text evidence="1">The sequence shown here is derived from an EMBL/GenBank/DDBJ whole genome shotgun (WGS) entry which is preliminary data.</text>
</comment>
<name>A0AA37HLZ2_9HYPH</name>
<evidence type="ECO:0000313" key="2">
    <source>
        <dbReference type="Proteomes" id="UP001055108"/>
    </source>
</evidence>
<dbReference type="RefSeq" id="WP_307192756.1">
    <property type="nucleotide sequence ID" value="NZ_JAUSVW010000010.1"/>
</dbReference>
<sequence>MTDVFCADCGTECRLVDGRDVDPRDPEIADVRVWGCPVCPAAWAHHAPSVGVPAAAPAGLETRNARELLAERMIYPLIHEATGGQENLQPLAIDRLTGFLADRMSIEPEACEVVRFDLEQCRAAWKALRGVTFDDVRQWAQRHRRIRAPARSGAGTEA</sequence>
<protein>
    <submittedName>
        <fullName evidence="1">Uncharacterized protein</fullName>
    </submittedName>
</protein>
<reference evidence="1" key="1">
    <citation type="journal article" date="2016" name="Front. Microbiol.">
        <title>Genome Sequence of the Piezophilic, Mesophilic Sulfate-Reducing Bacterium Desulfovibrio indicus J2T.</title>
        <authorList>
            <person name="Cao J."/>
            <person name="Maignien L."/>
            <person name="Shao Z."/>
            <person name="Alain K."/>
            <person name="Jebbar M."/>
        </authorList>
    </citation>
    <scope>NUCLEOTIDE SEQUENCE</scope>
    <source>
        <strain evidence="1">NBRC 103626</strain>
    </source>
</reference>
<dbReference type="EMBL" id="BPQM01000026">
    <property type="protein sequence ID" value="GJD77964.1"/>
    <property type="molecule type" value="Genomic_DNA"/>
</dbReference>
<keyword evidence="2" id="KW-1185">Reference proteome</keyword>
<dbReference type="AlphaFoldDB" id="A0AA37HLZ2"/>
<organism evidence="1 2">
    <name type="scientific">Methylobacterium gregans</name>
    <dbReference type="NCBI Taxonomy" id="374424"/>
    <lineage>
        <taxon>Bacteria</taxon>
        <taxon>Pseudomonadati</taxon>
        <taxon>Pseudomonadota</taxon>
        <taxon>Alphaproteobacteria</taxon>
        <taxon>Hyphomicrobiales</taxon>
        <taxon>Methylobacteriaceae</taxon>
        <taxon>Methylobacterium</taxon>
    </lineage>
</organism>
<proteinExistence type="predicted"/>
<gene>
    <name evidence="1" type="ORF">NBEOAGPD_1176</name>
</gene>
<evidence type="ECO:0000313" key="1">
    <source>
        <dbReference type="EMBL" id="GJD77964.1"/>
    </source>
</evidence>